<evidence type="ECO:0000256" key="1">
    <source>
        <dbReference type="SAM" id="Phobius"/>
    </source>
</evidence>
<feature type="transmembrane region" description="Helical" evidence="1">
    <location>
        <begin position="158"/>
        <end position="183"/>
    </location>
</feature>
<feature type="transmembrane region" description="Helical" evidence="1">
    <location>
        <begin position="132"/>
        <end position="152"/>
    </location>
</feature>
<keyword evidence="1" id="KW-0812">Transmembrane</keyword>
<feature type="transmembrane region" description="Helical" evidence="1">
    <location>
        <begin position="67"/>
        <end position="86"/>
    </location>
</feature>
<dbReference type="OrthoDB" id="2744308at2759"/>
<feature type="non-terminal residue" evidence="2">
    <location>
        <position position="224"/>
    </location>
</feature>
<keyword evidence="1" id="KW-0472">Membrane</keyword>
<dbReference type="AlphaFoldDB" id="A0A4Q9MSR8"/>
<protein>
    <submittedName>
        <fullName evidence="2">Uncharacterized protein</fullName>
    </submittedName>
</protein>
<accession>A0A4Q9MSR8</accession>
<sequence length="224" mass="25113">MLTSTTLLSRLTNDEALRCRMDSWAISLLISVILEGIFVALFLMTYFLGSWTLLLHAPSRGSRRGNVTFFVAGTAMFLLAFAHFALNLHIMLDINPANVEDRNMPLWYGTIGKAYFMVYRLYIVWDRWWQALVFPGILLCCDSALGYAAPWTKSIPPQYFFITSFITNVLCTAFIMSKVLLFSHKVGTSSLLRKVIEGIIQSAAVYSVASIVLVITAFESPNVG</sequence>
<reference evidence="2" key="1">
    <citation type="submission" date="2019-01" db="EMBL/GenBank/DDBJ databases">
        <title>Draft genome sequences of three monokaryotic isolates of the white-rot basidiomycete fungus Dichomitus squalens.</title>
        <authorList>
            <consortium name="DOE Joint Genome Institute"/>
            <person name="Lopez S.C."/>
            <person name="Andreopoulos B."/>
            <person name="Pangilinan J."/>
            <person name="Lipzen A."/>
            <person name="Riley R."/>
            <person name="Ahrendt S."/>
            <person name="Ng V."/>
            <person name="Barry K."/>
            <person name="Daum C."/>
            <person name="Grigoriev I.V."/>
            <person name="Hilden K.S."/>
            <person name="Makela M.R."/>
            <person name="de Vries R.P."/>
        </authorList>
    </citation>
    <scope>NUCLEOTIDE SEQUENCE [LARGE SCALE GENOMIC DNA]</scope>
    <source>
        <strain evidence="2">OM18370.1</strain>
    </source>
</reference>
<gene>
    <name evidence="2" type="ORF">BD311DRAFT_756477</name>
</gene>
<organism evidence="2">
    <name type="scientific">Dichomitus squalens</name>
    <dbReference type="NCBI Taxonomy" id="114155"/>
    <lineage>
        <taxon>Eukaryota</taxon>
        <taxon>Fungi</taxon>
        <taxon>Dikarya</taxon>
        <taxon>Basidiomycota</taxon>
        <taxon>Agaricomycotina</taxon>
        <taxon>Agaricomycetes</taxon>
        <taxon>Polyporales</taxon>
        <taxon>Polyporaceae</taxon>
        <taxon>Dichomitus</taxon>
    </lineage>
</organism>
<proteinExistence type="predicted"/>
<feature type="transmembrane region" description="Helical" evidence="1">
    <location>
        <begin position="24"/>
        <end position="55"/>
    </location>
</feature>
<feature type="transmembrane region" description="Helical" evidence="1">
    <location>
        <begin position="106"/>
        <end position="125"/>
    </location>
</feature>
<feature type="transmembrane region" description="Helical" evidence="1">
    <location>
        <begin position="195"/>
        <end position="218"/>
    </location>
</feature>
<dbReference type="EMBL" id="ML143412">
    <property type="protein sequence ID" value="TBU29612.1"/>
    <property type="molecule type" value="Genomic_DNA"/>
</dbReference>
<dbReference type="Proteomes" id="UP000292957">
    <property type="component" value="Unassembled WGS sequence"/>
</dbReference>
<evidence type="ECO:0000313" key="2">
    <source>
        <dbReference type="EMBL" id="TBU29612.1"/>
    </source>
</evidence>
<name>A0A4Q9MSR8_9APHY</name>
<keyword evidence="1" id="KW-1133">Transmembrane helix</keyword>